<feature type="transmembrane region" description="Helical" evidence="7">
    <location>
        <begin position="281"/>
        <end position="299"/>
    </location>
</feature>
<dbReference type="SUPFAM" id="SSF103473">
    <property type="entry name" value="MFS general substrate transporter"/>
    <property type="match status" value="1"/>
</dbReference>
<evidence type="ECO:0000256" key="5">
    <source>
        <dbReference type="ARBA" id="ARBA00023136"/>
    </source>
</evidence>
<evidence type="ECO:0000256" key="6">
    <source>
        <dbReference type="SAM" id="MobiDB-lite"/>
    </source>
</evidence>
<proteinExistence type="predicted"/>
<dbReference type="PANTHER" id="PTHR23513:SF6">
    <property type="entry name" value="MAJOR FACILITATOR SUPERFAMILY ASSOCIATED DOMAIN-CONTAINING PROTEIN"/>
    <property type="match status" value="1"/>
</dbReference>
<feature type="transmembrane region" description="Helical" evidence="7">
    <location>
        <begin position="253"/>
        <end position="275"/>
    </location>
</feature>
<name>A0ABT4U1U3_9ACTN</name>
<evidence type="ECO:0000256" key="2">
    <source>
        <dbReference type="ARBA" id="ARBA00022475"/>
    </source>
</evidence>
<keyword evidence="2" id="KW-1003">Cell membrane</keyword>
<feature type="transmembrane region" description="Helical" evidence="7">
    <location>
        <begin position="63"/>
        <end position="87"/>
    </location>
</feature>
<evidence type="ECO:0000256" key="4">
    <source>
        <dbReference type="ARBA" id="ARBA00022989"/>
    </source>
</evidence>
<feature type="transmembrane region" description="Helical" evidence="7">
    <location>
        <begin position="364"/>
        <end position="384"/>
    </location>
</feature>
<reference evidence="8 9" key="1">
    <citation type="submission" date="2023-01" db="EMBL/GenBank/DDBJ databases">
        <title>Draft genome sequence of Nocardiopsis sp. RSe5-2 isolated from halophytes.</title>
        <authorList>
            <person name="Duangmal K."/>
            <person name="Chantavorakit T."/>
        </authorList>
    </citation>
    <scope>NUCLEOTIDE SEQUENCE [LARGE SCALE GENOMIC DNA]</scope>
    <source>
        <strain evidence="8 9">RSe5-2</strain>
    </source>
</reference>
<feature type="region of interest" description="Disordered" evidence="6">
    <location>
        <begin position="1"/>
        <end position="24"/>
    </location>
</feature>
<dbReference type="RefSeq" id="WP_270685317.1">
    <property type="nucleotide sequence ID" value="NZ_JAQFWQ010000021.1"/>
</dbReference>
<protein>
    <recommendedName>
        <fullName evidence="10">MFS transporter</fullName>
    </recommendedName>
</protein>
<keyword evidence="3 7" id="KW-0812">Transmembrane</keyword>
<evidence type="ECO:0000256" key="7">
    <source>
        <dbReference type="SAM" id="Phobius"/>
    </source>
</evidence>
<feature type="transmembrane region" description="Helical" evidence="7">
    <location>
        <begin position="306"/>
        <end position="328"/>
    </location>
</feature>
<feature type="transmembrane region" description="Helical" evidence="7">
    <location>
        <begin position="35"/>
        <end position="57"/>
    </location>
</feature>
<dbReference type="EMBL" id="JAQFWQ010000021">
    <property type="protein sequence ID" value="MDA2810917.1"/>
    <property type="molecule type" value="Genomic_DNA"/>
</dbReference>
<feature type="transmembrane region" description="Helical" evidence="7">
    <location>
        <begin position="396"/>
        <end position="419"/>
    </location>
</feature>
<keyword evidence="4 7" id="KW-1133">Transmembrane helix</keyword>
<evidence type="ECO:0000313" key="9">
    <source>
        <dbReference type="Proteomes" id="UP001527866"/>
    </source>
</evidence>
<keyword evidence="9" id="KW-1185">Reference proteome</keyword>
<sequence length="461" mass="46944">MRSPLRKAASGADASGPAAPTARELRRRHPALRSAWWGAGFALTGTETFEVLVLMLTTAAYGAVLSVGALGFALRIAPMLLAPALTAALDRRPERRARFARLTVPARAVGIGLFAAVLLLPGAPSWILYVLVGAVSALDTAYLSATRATLPRILEDAEEPGVLGRANAMLVVQWNTLQILVPPAVVWVLQATGVSVVVAVAVALLLAAFALLGRYERAYPADAGPESASPPDPFWNRFTAGFRAIRGDAVARAVVVSGAAGQGAIFTFSVAVPQVVDPAEVGITLSALAVGSIVGARLASRAERPAAQYAALAGATAALGGSLAAFALSAHPAVVLSAALAAGACAGAAAVARTTLLQRRFADARLGGVVVSAMVLGQVLMPFLPQAWDLIAERAAAGWAFVLLAALQFAALAFIALGLRPGGAARAALREAAGGGDDGGLEPRARSQDGRTGDPTRGGDE</sequence>
<comment type="caution">
    <text evidence="8">The sequence shown here is derived from an EMBL/GenBank/DDBJ whole genome shotgun (WGS) entry which is preliminary data.</text>
</comment>
<keyword evidence="5 7" id="KW-0472">Membrane</keyword>
<dbReference type="InterPro" id="IPR036259">
    <property type="entry name" value="MFS_trans_sf"/>
</dbReference>
<dbReference type="Proteomes" id="UP001527866">
    <property type="component" value="Unassembled WGS sequence"/>
</dbReference>
<feature type="compositionally biased region" description="Basic and acidic residues" evidence="6">
    <location>
        <begin position="441"/>
        <end position="461"/>
    </location>
</feature>
<gene>
    <name evidence="8" type="ORF">O4J56_09745</name>
</gene>
<evidence type="ECO:0008006" key="10">
    <source>
        <dbReference type="Google" id="ProtNLM"/>
    </source>
</evidence>
<dbReference type="PANTHER" id="PTHR23513">
    <property type="entry name" value="INTEGRAL MEMBRANE EFFLUX PROTEIN-RELATED"/>
    <property type="match status" value="1"/>
</dbReference>
<evidence type="ECO:0000256" key="3">
    <source>
        <dbReference type="ARBA" id="ARBA00022692"/>
    </source>
</evidence>
<organism evidence="8 9">
    <name type="scientific">Nocardiopsis endophytica</name>
    <dbReference type="NCBI Taxonomy" id="3018445"/>
    <lineage>
        <taxon>Bacteria</taxon>
        <taxon>Bacillati</taxon>
        <taxon>Actinomycetota</taxon>
        <taxon>Actinomycetes</taxon>
        <taxon>Streptosporangiales</taxon>
        <taxon>Nocardiopsidaceae</taxon>
        <taxon>Nocardiopsis</taxon>
    </lineage>
</organism>
<comment type="subcellular location">
    <subcellularLocation>
        <location evidence="1">Cell membrane</location>
        <topology evidence="1">Multi-pass membrane protein</topology>
    </subcellularLocation>
</comment>
<feature type="transmembrane region" description="Helical" evidence="7">
    <location>
        <begin position="187"/>
        <end position="212"/>
    </location>
</feature>
<feature type="compositionally biased region" description="Low complexity" evidence="6">
    <location>
        <begin position="8"/>
        <end position="22"/>
    </location>
</feature>
<evidence type="ECO:0000313" key="8">
    <source>
        <dbReference type="EMBL" id="MDA2810917.1"/>
    </source>
</evidence>
<dbReference type="Gene3D" id="1.20.1250.20">
    <property type="entry name" value="MFS general substrate transporter like domains"/>
    <property type="match status" value="1"/>
</dbReference>
<feature type="region of interest" description="Disordered" evidence="6">
    <location>
        <begin position="432"/>
        <end position="461"/>
    </location>
</feature>
<accession>A0ABT4U1U3</accession>
<evidence type="ECO:0000256" key="1">
    <source>
        <dbReference type="ARBA" id="ARBA00004651"/>
    </source>
</evidence>
<feature type="transmembrane region" description="Helical" evidence="7">
    <location>
        <begin position="334"/>
        <end position="352"/>
    </location>
</feature>